<dbReference type="RefSeq" id="XP_062686137.1">
    <property type="nucleotide sequence ID" value="XM_062822281.1"/>
</dbReference>
<dbReference type="AlphaFoldDB" id="A0AAE0JPP3"/>
<name>A0AAE0JPP3_9PEZI</name>
<accession>A0AAE0JPP3</accession>
<dbReference type="EMBL" id="JAUEPP010000001">
    <property type="protein sequence ID" value="KAK3354759.1"/>
    <property type="molecule type" value="Genomic_DNA"/>
</dbReference>
<sequence length="206" mass="24182">MRQPRVQHKGHRPLDHQIQLPPGCLLGYTKNPQIFYLQTNRSCKERANTPLFLQHQRDQLYCLSLPQEAATSLWFSVNDPIRNSIHFIGGRSPTTYLESIYGITLRYIHSCEWGHTPVVDQGSSTSTISISWAYVDHLFSLLQPGILSYHYGINLRSCIPSVARQYDPRCQARARHRVPRLWMIHSSLSKRRFFWYRSHEVVWNFM</sequence>
<keyword evidence="2" id="KW-1185">Reference proteome</keyword>
<proteinExistence type="predicted"/>
<dbReference type="GeneID" id="87859435"/>
<evidence type="ECO:0000313" key="2">
    <source>
        <dbReference type="Proteomes" id="UP001278500"/>
    </source>
</evidence>
<evidence type="ECO:0000313" key="1">
    <source>
        <dbReference type="EMBL" id="KAK3354759.1"/>
    </source>
</evidence>
<comment type="caution">
    <text evidence="1">The sequence shown here is derived from an EMBL/GenBank/DDBJ whole genome shotgun (WGS) entry which is preliminary data.</text>
</comment>
<organism evidence="1 2">
    <name type="scientific">Neurospora tetraspora</name>
    <dbReference type="NCBI Taxonomy" id="94610"/>
    <lineage>
        <taxon>Eukaryota</taxon>
        <taxon>Fungi</taxon>
        <taxon>Dikarya</taxon>
        <taxon>Ascomycota</taxon>
        <taxon>Pezizomycotina</taxon>
        <taxon>Sordariomycetes</taxon>
        <taxon>Sordariomycetidae</taxon>
        <taxon>Sordariales</taxon>
        <taxon>Sordariaceae</taxon>
        <taxon>Neurospora</taxon>
    </lineage>
</organism>
<reference evidence="1" key="2">
    <citation type="submission" date="2023-06" db="EMBL/GenBank/DDBJ databases">
        <authorList>
            <consortium name="Lawrence Berkeley National Laboratory"/>
            <person name="Haridas S."/>
            <person name="Hensen N."/>
            <person name="Bonometti L."/>
            <person name="Westerberg I."/>
            <person name="Brannstrom I.O."/>
            <person name="Guillou S."/>
            <person name="Cros-Aarteil S."/>
            <person name="Calhoun S."/>
            <person name="Kuo A."/>
            <person name="Mondo S."/>
            <person name="Pangilinan J."/>
            <person name="Riley R."/>
            <person name="Labutti K."/>
            <person name="Andreopoulos B."/>
            <person name="Lipzen A."/>
            <person name="Chen C."/>
            <person name="Yanf M."/>
            <person name="Daum C."/>
            <person name="Ng V."/>
            <person name="Clum A."/>
            <person name="Steindorff A."/>
            <person name="Ohm R."/>
            <person name="Martin F."/>
            <person name="Silar P."/>
            <person name="Natvig D."/>
            <person name="Lalanne C."/>
            <person name="Gautier V."/>
            <person name="Ament-Velasquez S.L."/>
            <person name="Kruys A."/>
            <person name="Hutchinson M.I."/>
            <person name="Powell A.J."/>
            <person name="Barry K."/>
            <person name="Miller A.N."/>
            <person name="Grigoriev I.V."/>
            <person name="Debuchy R."/>
            <person name="Gladieux P."/>
            <person name="Thoren M.H."/>
            <person name="Johannesson H."/>
        </authorList>
    </citation>
    <scope>NUCLEOTIDE SEQUENCE</scope>
    <source>
        <strain evidence="1">CBS 560.94</strain>
    </source>
</reference>
<gene>
    <name evidence="1" type="ORF">B0H65DRAFT_23763</name>
</gene>
<dbReference type="Proteomes" id="UP001278500">
    <property type="component" value="Unassembled WGS sequence"/>
</dbReference>
<reference evidence="1" key="1">
    <citation type="journal article" date="2023" name="Mol. Phylogenet. Evol.">
        <title>Genome-scale phylogeny and comparative genomics of the fungal order Sordariales.</title>
        <authorList>
            <person name="Hensen N."/>
            <person name="Bonometti L."/>
            <person name="Westerberg I."/>
            <person name="Brannstrom I.O."/>
            <person name="Guillou S."/>
            <person name="Cros-Aarteil S."/>
            <person name="Calhoun S."/>
            <person name="Haridas S."/>
            <person name="Kuo A."/>
            <person name="Mondo S."/>
            <person name="Pangilinan J."/>
            <person name="Riley R."/>
            <person name="LaButti K."/>
            <person name="Andreopoulos B."/>
            <person name="Lipzen A."/>
            <person name="Chen C."/>
            <person name="Yan M."/>
            <person name="Daum C."/>
            <person name="Ng V."/>
            <person name="Clum A."/>
            <person name="Steindorff A."/>
            <person name="Ohm R.A."/>
            <person name="Martin F."/>
            <person name="Silar P."/>
            <person name="Natvig D.O."/>
            <person name="Lalanne C."/>
            <person name="Gautier V."/>
            <person name="Ament-Velasquez S.L."/>
            <person name="Kruys A."/>
            <person name="Hutchinson M.I."/>
            <person name="Powell A.J."/>
            <person name="Barry K."/>
            <person name="Miller A.N."/>
            <person name="Grigoriev I.V."/>
            <person name="Debuchy R."/>
            <person name="Gladieux P."/>
            <person name="Hiltunen Thoren M."/>
            <person name="Johannesson H."/>
        </authorList>
    </citation>
    <scope>NUCLEOTIDE SEQUENCE</scope>
    <source>
        <strain evidence="1">CBS 560.94</strain>
    </source>
</reference>
<protein>
    <submittedName>
        <fullName evidence="1">Uncharacterized protein</fullName>
    </submittedName>
</protein>